<evidence type="ECO:0000256" key="2">
    <source>
        <dbReference type="ARBA" id="ARBA00011955"/>
    </source>
</evidence>
<evidence type="ECO:0000256" key="9">
    <source>
        <dbReference type="ARBA" id="ARBA00031306"/>
    </source>
</evidence>
<dbReference type="Pfam" id="PF02424">
    <property type="entry name" value="ApbE"/>
    <property type="match status" value="1"/>
</dbReference>
<evidence type="ECO:0000256" key="4">
    <source>
        <dbReference type="ARBA" id="ARBA00022630"/>
    </source>
</evidence>
<evidence type="ECO:0000256" key="5">
    <source>
        <dbReference type="ARBA" id="ARBA00022679"/>
    </source>
</evidence>
<organism evidence="12 13">
    <name type="scientific">Planosporangium thailandense</name>
    <dbReference type="NCBI Taxonomy" id="765197"/>
    <lineage>
        <taxon>Bacteria</taxon>
        <taxon>Bacillati</taxon>
        <taxon>Actinomycetota</taxon>
        <taxon>Actinomycetes</taxon>
        <taxon>Micromonosporales</taxon>
        <taxon>Micromonosporaceae</taxon>
        <taxon>Planosporangium</taxon>
    </lineage>
</organism>
<keyword evidence="6" id="KW-0479">Metal-binding</keyword>
<dbReference type="EMBL" id="JAATVY010000005">
    <property type="protein sequence ID" value="NJC70026.1"/>
    <property type="molecule type" value="Genomic_DNA"/>
</dbReference>
<keyword evidence="5 12" id="KW-0808">Transferase</keyword>
<evidence type="ECO:0000256" key="7">
    <source>
        <dbReference type="ARBA" id="ARBA00022827"/>
    </source>
</evidence>
<dbReference type="SUPFAM" id="SSF143631">
    <property type="entry name" value="ApbE-like"/>
    <property type="match status" value="1"/>
</dbReference>
<keyword evidence="7" id="KW-0274">FAD</keyword>
<comment type="cofactor">
    <cofactor evidence="1">
        <name>Mg(2+)</name>
        <dbReference type="ChEBI" id="CHEBI:18420"/>
    </cofactor>
</comment>
<protein>
    <recommendedName>
        <fullName evidence="3">FAD:protein FMN transferase</fullName>
        <ecNumber evidence="2">2.7.1.180</ecNumber>
    </recommendedName>
    <alternativeName>
        <fullName evidence="9">Flavin transferase</fullName>
    </alternativeName>
</protein>
<feature type="compositionally biased region" description="Basic and acidic residues" evidence="11">
    <location>
        <begin position="92"/>
        <end position="105"/>
    </location>
</feature>
<evidence type="ECO:0000313" key="12">
    <source>
        <dbReference type="EMBL" id="NJC70026.1"/>
    </source>
</evidence>
<evidence type="ECO:0000256" key="10">
    <source>
        <dbReference type="ARBA" id="ARBA00048540"/>
    </source>
</evidence>
<comment type="caution">
    <text evidence="12">The sequence shown here is derived from an EMBL/GenBank/DDBJ whole genome shotgun (WGS) entry which is preliminary data.</text>
</comment>
<evidence type="ECO:0000256" key="8">
    <source>
        <dbReference type="ARBA" id="ARBA00022842"/>
    </source>
</evidence>
<evidence type="ECO:0000256" key="11">
    <source>
        <dbReference type="SAM" id="MobiDB-lite"/>
    </source>
</evidence>
<keyword evidence="4" id="KW-0285">Flavoprotein</keyword>
<keyword evidence="8" id="KW-0460">Magnesium</keyword>
<keyword evidence="13" id="KW-1185">Reference proteome</keyword>
<comment type="catalytic activity">
    <reaction evidence="10">
        <text>L-threonyl-[protein] + FAD = FMN-L-threonyl-[protein] + AMP + H(+)</text>
        <dbReference type="Rhea" id="RHEA:36847"/>
        <dbReference type="Rhea" id="RHEA-COMP:11060"/>
        <dbReference type="Rhea" id="RHEA-COMP:11061"/>
        <dbReference type="ChEBI" id="CHEBI:15378"/>
        <dbReference type="ChEBI" id="CHEBI:30013"/>
        <dbReference type="ChEBI" id="CHEBI:57692"/>
        <dbReference type="ChEBI" id="CHEBI:74257"/>
        <dbReference type="ChEBI" id="CHEBI:456215"/>
        <dbReference type="EC" id="2.7.1.180"/>
    </reaction>
</comment>
<evidence type="ECO:0000313" key="13">
    <source>
        <dbReference type="Proteomes" id="UP000722989"/>
    </source>
</evidence>
<dbReference type="InterPro" id="IPR024932">
    <property type="entry name" value="ApbE"/>
</dbReference>
<evidence type="ECO:0000256" key="6">
    <source>
        <dbReference type="ARBA" id="ARBA00022723"/>
    </source>
</evidence>
<gene>
    <name evidence="12" type="ORF">HC031_09935</name>
</gene>
<dbReference type="EC" id="2.7.1.180" evidence="2"/>
<evidence type="ECO:0000256" key="1">
    <source>
        <dbReference type="ARBA" id="ARBA00001946"/>
    </source>
</evidence>
<dbReference type="PANTHER" id="PTHR30040">
    <property type="entry name" value="THIAMINE BIOSYNTHESIS LIPOPROTEIN APBE"/>
    <property type="match status" value="1"/>
</dbReference>
<dbReference type="PANTHER" id="PTHR30040:SF2">
    <property type="entry name" value="FAD:PROTEIN FMN TRANSFERASE"/>
    <property type="match status" value="1"/>
</dbReference>
<dbReference type="Gene3D" id="3.10.520.10">
    <property type="entry name" value="ApbE-like domains"/>
    <property type="match status" value="1"/>
</dbReference>
<name>A0ABX0XVF7_9ACTN</name>
<proteinExistence type="predicted"/>
<evidence type="ECO:0000256" key="3">
    <source>
        <dbReference type="ARBA" id="ARBA00016337"/>
    </source>
</evidence>
<dbReference type="GO" id="GO:0016740">
    <property type="term" value="F:transferase activity"/>
    <property type="evidence" value="ECO:0007669"/>
    <property type="project" value="UniProtKB-KW"/>
</dbReference>
<accession>A0ABX0XVF7</accession>
<sequence>MPPREFLPDRSGTAEWPVWDATAHVIVTAPERVVDAQALVVEQLAAIEEACSPFRRGSEVRTLEHAGGRPVRESALLAELVAVSLREAQRSDGDVLHGHEREPRRAWPRGGGTDEWQPLAPDRRSIRRNGQEITASAEALPDLRAVARAHTADRCAWSIAKRFKIGVLVGIGGDIATAGRAPDGGWRTLMKAVPGGRSLPVRLPSAALATSGTESQRWRGGGGPLPYALCPGTSRSATPMWRSVSVAAFTCAYARTLSMAALARGRTAPDWLRDLGVAARLVDTDGDVVLVGPWPADAPR</sequence>
<dbReference type="InterPro" id="IPR003374">
    <property type="entry name" value="ApbE-like_sf"/>
</dbReference>
<feature type="region of interest" description="Disordered" evidence="11">
    <location>
        <begin position="92"/>
        <end position="126"/>
    </location>
</feature>
<dbReference type="RefSeq" id="WP_167924938.1">
    <property type="nucleotide sequence ID" value="NZ_JAATVY010000005.1"/>
</dbReference>
<dbReference type="Proteomes" id="UP000722989">
    <property type="component" value="Unassembled WGS sequence"/>
</dbReference>
<reference evidence="12 13" key="1">
    <citation type="submission" date="2020-03" db="EMBL/GenBank/DDBJ databases">
        <title>WGS of the type strain of Planosporangium spp.</title>
        <authorList>
            <person name="Thawai C."/>
        </authorList>
    </citation>
    <scope>NUCLEOTIDE SEQUENCE [LARGE SCALE GENOMIC DNA]</scope>
    <source>
        <strain evidence="12 13">TBRC 5610</strain>
    </source>
</reference>